<evidence type="ECO:0000313" key="1">
    <source>
        <dbReference type="EMBL" id="APZ94720.1"/>
    </source>
</evidence>
<dbReference type="EMBL" id="CP017641">
    <property type="protein sequence ID" value="APZ94720.1"/>
    <property type="molecule type" value="Genomic_DNA"/>
</dbReference>
<dbReference type="AlphaFoldDB" id="A0A1P8WKY3"/>
<sequence length="154" mass="16546">MRIDTTIAAFNAHSLRFAMYGVALLPVVFFPGCSMPSIEAPAAVAEFDVDFEQVPVAITEPLPVSEAEAPPAPYPHRTNPFLAPAQGEGGQAESVHLKGFVYVDQPKAILSIDGKTSIVVEQQELRGLKVISINPPLVTLQQGELRRQLALSAN</sequence>
<reference evidence="1 2" key="1">
    <citation type="journal article" date="2016" name="Front. Microbiol.">
        <title>Fuerstia marisgermanicae gen. nov., sp. nov., an Unusual Member of the Phylum Planctomycetes from the German Wadden Sea.</title>
        <authorList>
            <person name="Kohn T."/>
            <person name="Heuer A."/>
            <person name="Jogler M."/>
            <person name="Vollmers J."/>
            <person name="Boedeker C."/>
            <person name="Bunk B."/>
            <person name="Rast P."/>
            <person name="Borchert D."/>
            <person name="Glockner I."/>
            <person name="Freese H.M."/>
            <person name="Klenk H.P."/>
            <person name="Overmann J."/>
            <person name="Kaster A.K."/>
            <person name="Rohde M."/>
            <person name="Wiegand S."/>
            <person name="Jogler C."/>
        </authorList>
    </citation>
    <scope>NUCLEOTIDE SEQUENCE [LARGE SCALE GENOMIC DNA]</scope>
    <source>
        <strain evidence="1 2">NH11</strain>
    </source>
</reference>
<organism evidence="1 2">
    <name type="scientific">Fuerstiella marisgermanici</name>
    <dbReference type="NCBI Taxonomy" id="1891926"/>
    <lineage>
        <taxon>Bacteria</taxon>
        <taxon>Pseudomonadati</taxon>
        <taxon>Planctomycetota</taxon>
        <taxon>Planctomycetia</taxon>
        <taxon>Planctomycetales</taxon>
        <taxon>Planctomycetaceae</taxon>
        <taxon>Fuerstiella</taxon>
    </lineage>
</organism>
<accession>A0A1P8WKY3</accession>
<keyword evidence="2" id="KW-1185">Reference proteome</keyword>
<name>A0A1P8WKY3_9PLAN</name>
<protein>
    <submittedName>
        <fullName evidence="1">Uncharacterized protein</fullName>
    </submittedName>
</protein>
<proteinExistence type="predicted"/>
<evidence type="ECO:0000313" key="2">
    <source>
        <dbReference type="Proteomes" id="UP000187735"/>
    </source>
</evidence>
<dbReference type="KEGG" id="fmr:Fuma_04359"/>
<gene>
    <name evidence="1" type="ORF">Fuma_04359</name>
</gene>
<dbReference type="Proteomes" id="UP000187735">
    <property type="component" value="Chromosome"/>
</dbReference>